<accession>A0A974P0K5</accession>
<feature type="transmembrane region" description="Helical" evidence="1">
    <location>
        <begin position="25"/>
        <end position="42"/>
    </location>
</feature>
<feature type="transmembrane region" description="Helical" evidence="1">
    <location>
        <begin position="49"/>
        <end position="67"/>
    </location>
</feature>
<organism evidence="2">
    <name type="scientific">Phenylobacterium glaciei</name>
    <dbReference type="NCBI Taxonomy" id="2803784"/>
    <lineage>
        <taxon>Bacteria</taxon>
        <taxon>Pseudomonadati</taxon>
        <taxon>Pseudomonadota</taxon>
        <taxon>Alphaproteobacteria</taxon>
        <taxon>Caulobacterales</taxon>
        <taxon>Caulobacteraceae</taxon>
        <taxon>Phenylobacterium</taxon>
    </lineage>
</organism>
<evidence type="ECO:0000313" key="2">
    <source>
        <dbReference type="EMBL" id="QQZ48896.1"/>
    </source>
</evidence>
<gene>
    <name evidence="2" type="ORF">JKL49_16555</name>
</gene>
<proteinExistence type="predicted"/>
<keyword evidence="1" id="KW-0472">Membrane</keyword>
<keyword evidence="1" id="KW-0812">Transmembrane</keyword>
<protein>
    <submittedName>
        <fullName evidence="2">Uncharacterized protein</fullName>
    </submittedName>
</protein>
<keyword evidence="1" id="KW-1133">Transmembrane helix</keyword>
<sequence>MRLVVCGAAAYLAYSILQRGAARWLGWAFVALAILYNPVFKVHFERETWVLINLASAFPFGIAGWMGRPRRD</sequence>
<evidence type="ECO:0000256" key="1">
    <source>
        <dbReference type="SAM" id="Phobius"/>
    </source>
</evidence>
<dbReference type="AlphaFoldDB" id="A0A974P0K5"/>
<dbReference type="EMBL" id="CP068570">
    <property type="protein sequence ID" value="QQZ48896.1"/>
    <property type="molecule type" value="Genomic_DNA"/>
</dbReference>
<reference evidence="2" key="1">
    <citation type="submission" date="2021-01" db="EMBL/GenBank/DDBJ databases">
        <title>Genome sequence of Phenylobacterium sp. 20VBR1 isolated from a valley glaceir, Ny-Alesund, Svalbard.</title>
        <authorList>
            <person name="Thomas F.A."/>
            <person name="Krishnan K.P."/>
            <person name="Sinha R.K."/>
        </authorList>
    </citation>
    <scope>NUCLEOTIDE SEQUENCE</scope>
    <source>
        <strain evidence="2">20VBR1</strain>
    </source>
</reference>
<dbReference type="InterPro" id="IPR046548">
    <property type="entry name" value="DUF6804"/>
</dbReference>
<dbReference type="Pfam" id="PF20619">
    <property type="entry name" value="DUF6804"/>
    <property type="match status" value="1"/>
</dbReference>
<name>A0A974P0K5_9CAUL</name>